<dbReference type="EMBL" id="JAPYYP010000024">
    <property type="protein sequence ID" value="MDA5109949.1"/>
    <property type="molecule type" value="Genomic_DNA"/>
</dbReference>
<name>A0A9X3TSD0_9BACL</name>
<organism evidence="1 2">
    <name type="scientific">Brevibacillus thermoruber</name>
    <dbReference type="NCBI Taxonomy" id="33942"/>
    <lineage>
        <taxon>Bacteria</taxon>
        <taxon>Bacillati</taxon>
        <taxon>Bacillota</taxon>
        <taxon>Bacilli</taxon>
        <taxon>Bacillales</taxon>
        <taxon>Paenibacillaceae</taxon>
        <taxon>Brevibacillus</taxon>
    </lineage>
</organism>
<dbReference type="RefSeq" id="WP_162484667.1">
    <property type="nucleotide sequence ID" value="NZ_JAPYYP010000024.1"/>
</dbReference>
<sequence>MERKYDATYTFGNTTVHVVAPPPMTEEAVDRVLDELHAAGWAILDELEEKAG</sequence>
<dbReference type="Proteomes" id="UP001151071">
    <property type="component" value="Unassembled WGS sequence"/>
</dbReference>
<gene>
    <name evidence="1" type="ORF">O3V59_16405</name>
</gene>
<reference evidence="1" key="1">
    <citation type="submission" date="2022-12" db="EMBL/GenBank/DDBJ databases">
        <title>Draft genome sequence of the thermophilic strain Brevibacillus thermoruber HT42, isolated from Los Humeros, Puebla, Mexico, with biotechnological potential.</title>
        <authorList>
            <person name="Lara Sanchez J."/>
            <person name="Solis Palacios R."/>
            <person name="Bustos Baena A.S."/>
            <person name="Ruz Baez A.E."/>
            <person name="Espinosa Luna G."/>
            <person name="Oliart Ros R.M."/>
        </authorList>
    </citation>
    <scope>NUCLEOTIDE SEQUENCE</scope>
    <source>
        <strain evidence="1">HT42</strain>
    </source>
</reference>
<protein>
    <submittedName>
        <fullName evidence="1">Uncharacterized protein</fullName>
    </submittedName>
</protein>
<evidence type="ECO:0000313" key="2">
    <source>
        <dbReference type="Proteomes" id="UP001151071"/>
    </source>
</evidence>
<dbReference type="AlphaFoldDB" id="A0A9X3TSD0"/>
<evidence type="ECO:0000313" key="1">
    <source>
        <dbReference type="EMBL" id="MDA5109949.1"/>
    </source>
</evidence>
<keyword evidence="2" id="KW-1185">Reference proteome</keyword>
<comment type="caution">
    <text evidence="1">The sequence shown here is derived from an EMBL/GenBank/DDBJ whole genome shotgun (WGS) entry which is preliminary data.</text>
</comment>
<accession>A0A9X3TSD0</accession>
<proteinExistence type="predicted"/>